<comment type="caution">
    <text evidence="1">The sequence shown here is derived from an EMBL/GenBank/DDBJ whole genome shotgun (WGS) entry which is preliminary data.</text>
</comment>
<evidence type="ECO:0008006" key="3">
    <source>
        <dbReference type="Google" id="ProtNLM"/>
    </source>
</evidence>
<evidence type="ECO:0000313" key="1">
    <source>
        <dbReference type="EMBL" id="KAK8572007.1"/>
    </source>
</evidence>
<sequence>MDVSGSKFGFVQFSTLREDETTAYMFGGAWVVDWRIQVNLARYRSRSNYWRRKHFHGVPRAKVHHNDNMFDNDPATRKTGEGVYTKEAEVEVKSLSKLDHMGKGGVAQG</sequence>
<proteinExistence type="predicted"/>
<dbReference type="EMBL" id="JBBPBM010000008">
    <property type="protein sequence ID" value="KAK8572007.1"/>
    <property type="molecule type" value="Genomic_DNA"/>
</dbReference>
<gene>
    <name evidence="1" type="ORF">V6N12_028071</name>
</gene>
<name>A0ABR2F4U1_9ROSI</name>
<dbReference type="Proteomes" id="UP001472677">
    <property type="component" value="Unassembled WGS sequence"/>
</dbReference>
<accession>A0ABR2F4U1</accession>
<evidence type="ECO:0000313" key="2">
    <source>
        <dbReference type="Proteomes" id="UP001472677"/>
    </source>
</evidence>
<reference evidence="1 2" key="1">
    <citation type="journal article" date="2024" name="G3 (Bethesda)">
        <title>Genome assembly of Hibiscus sabdariffa L. provides insights into metabolisms of medicinal natural products.</title>
        <authorList>
            <person name="Kim T."/>
        </authorList>
    </citation>
    <scope>NUCLEOTIDE SEQUENCE [LARGE SCALE GENOMIC DNA]</scope>
    <source>
        <strain evidence="1">TK-2024</strain>
        <tissue evidence="1">Old leaves</tissue>
    </source>
</reference>
<protein>
    <recommendedName>
        <fullName evidence="3">RRM domain-containing protein</fullName>
    </recommendedName>
</protein>
<organism evidence="1 2">
    <name type="scientific">Hibiscus sabdariffa</name>
    <name type="common">roselle</name>
    <dbReference type="NCBI Taxonomy" id="183260"/>
    <lineage>
        <taxon>Eukaryota</taxon>
        <taxon>Viridiplantae</taxon>
        <taxon>Streptophyta</taxon>
        <taxon>Embryophyta</taxon>
        <taxon>Tracheophyta</taxon>
        <taxon>Spermatophyta</taxon>
        <taxon>Magnoliopsida</taxon>
        <taxon>eudicotyledons</taxon>
        <taxon>Gunneridae</taxon>
        <taxon>Pentapetalae</taxon>
        <taxon>rosids</taxon>
        <taxon>malvids</taxon>
        <taxon>Malvales</taxon>
        <taxon>Malvaceae</taxon>
        <taxon>Malvoideae</taxon>
        <taxon>Hibiscus</taxon>
    </lineage>
</organism>
<keyword evidence="2" id="KW-1185">Reference proteome</keyword>